<dbReference type="PANTHER" id="PTHR34219:SF3">
    <property type="entry name" value="BLL7967 PROTEIN"/>
    <property type="match status" value="1"/>
</dbReference>
<gene>
    <name evidence="2" type="ORF">CCY01nite_24640</name>
</gene>
<dbReference type="Proteomes" id="UP000321436">
    <property type="component" value="Unassembled WGS sequence"/>
</dbReference>
<dbReference type="PANTHER" id="PTHR34219">
    <property type="entry name" value="IRON-REGULATED INNER MEMBRANE PROTEIN-RELATED"/>
    <property type="match status" value="1"/>
</dbReference>
<evidence type="ECO:0000313" key="3">
    <source>
        <dbReference type="Proteomes" id="UP000321436"/>
    </source>
</evidence>
<protein>
    <submittedName>
        <fullName evidence="2">Sulfite reductase</fullName>
    </submittedName>
</protein>
<dbReference type="OrthoDB" id="111691at2"/>
<keyword evidence="1" id="KW-1133">Transmembrane helix</keyword>
<feature type="transmembrane region" description="Helical" evidence="1">
    <location>
        <begin position="12"/>
        <end position="32"/>
    </location>
</feature>
<keyword evidence="1" id="KW-0812">Transmembrane</keyword>
<feature type="transmembrane region" description="Helical" evidence="1">
    <location>
        <begin position="140"/>
        <end position="160"/>
    </location>
</feature>
<name>A0A512RKH7_9BACT</name>
<dbReference type="EMBL" id="BKAU01000002">
    <property type="protein sequence ID" value="GEP96204.1"/>
    <property type="molecule type" value="Genomic_DNA"/>
</dbReference>
<organism evidence="2 3">
    <name type="scientific">Chitinophaga cymbidii</name>
    <dbReference type="NCBI Taxonomy" id="1096750"/>
    <lineage>
        <taxon>Bacteria</taxon>
        <taxon>Pseudomonadati</taxon>
        <taxon>Bacteroidota</taxon>
        <taxon>Chitinophagia</taxon>
        <taxon>Chitinophagales</taxon>
        <taxon>Chitinophagaceae</taxon>
        <taxon>Chitinophaga</taxon>
    </lineage>
</organism>
<accession>A0A512RKH7</accession>
<feature type="transmembrane region" description="Helical" evidence="1">
    <location>
        <begin position="343"/>
        <end position="364"/>
    </location>
</feature>
<feature type="transmembrane region" description="Helical" evidence="1">
    <location>
        <begin position="190"/>
        <end position="210"/>
    </location>
</feature>
<comment type="caution">
    <text evidence="2">The sequence shown here is derived from an EMBL/GenBank/DDBJ whole genome shotgun (WGS) entry which is preliminary data.</text>
</comment>
<dbReference type="Pfam" id="PF03929">
    <property type="entry name" value="PepSY_TM"/>
    <property type="match status" value="1"/>
</dbReference>
<keyword evidence="1" id="KW-0472">Membrane</keyword>
<sequence>MKKIVGKVHLWLGLTSGLVVFVISITGCILAFEQEFKSALFPYLHAEVQEGKTPLAPSQLIAIANRHITDKKPNGVNYAGPGKSVSVMYYGADPDYYYQVFMDPYSGKVLKVWSEEEDFFHFILHGHFYLWLPPAIGQPVVASATLVFLIMLISGLILWWPKNKGAAKQRFSIKWSARWRRKNYDLHNVMGFYVMIIAMVLALTGLVWGFEWFSNAAYFATTGKSLKDVTIPVSDTTGYTHEAAKAIAVDRAWNGIQQQMPKTAGMFVSMPQAKAEALNIFVNLRPGTYYKGDNYVFDQYTLQPLESNGPYSGKYADAGVGDKLRKMNYDIHTGAIWGLAGKIMMFCASLICASLPVTGVTIWWGRKKKQKKVVPVARVRPEPVLG</sequence>
<keyword evidence="3" id="KW-1185">Reference proteome</keyword>
<proteinExistence type="predicted"/>
<dbReference type="RefSeq" id="WP_146861827.1">
    <property type="nucleotide sequence ID" value="NZ_BKAU01000002.1"/>
</dbReference>
<reference evidence="2 3" key="1">
    <citation type="submission" date="2019-07" db="EMBL/GenBank/DDBJ databases">
        <title>Whole genome shotgun sequence of Chitinophaga cymbidii NBRC 109752.</title>
        <authorList>
            <person name="Hosoyama A."/>
            <person name="Uohara A."/>
            <person name="Ohji S."/>
            <person name="Ichikawa N."/>
        </authorList>
    </citation>
    <scope>NUCLEOTIDE SEQUENCE [LARGE SCALE GENOMIC DNA]</scope>
    <source>
        <strain evidence="2 3">NBRC 109752</strain>
    </source>
</reference>
<dbReference type="AlphaFoldDB" id="A0A512RKH7"/>
<evidence type="ECO:0000256" key="1">
    <source>
        <dbReference type="SAM" id="Phobius"/>
    </source>
</evidence>
<evidence type="ECO:0000313" key="2">
    <source>
        <dbReference type="EMBL" id="GEP96204.1"/>
    </source>
</evidence>
<dbReference type="PROSITE" id="PS51257">
    <property type="entry name" value="PROKAR_LIPOPROTEIN"/>
    <property type="match status" value="1"/>
</dbReference>
<dbReference type="InterPro" id="IPR005625">
    <property type="entry name" value="PepSY-ass_TM"/>
</dbReference>